<protein>
    <submittedName>
        <fullName evidence="2">Uncharacterized protein</fullName>
    </submittedName>
</protein>
<name>A0A0E9U5M9_ANGAN</name>
<proteinExistence type="predicted"/>
<feature type="region of interest" description="Disordered" evidence="1">
    <location>
        <begin position="1"/>
        <end position="24"/>
    </location>
</feature>
<organism evidence="2">
    <name type="scientific">Anguilla anguilla</name>
    <name type="common">European freshwater eel</name>
    <name type="synonym">Muraena anguilla</name>
    <dbReference type="NCBI Taxonomy" id="7936"/>
    <lineage>
        <taxon>Eukaryota</taxon>
        <taxon>Metazoa</taxon>
        <taxon>Chordata</taxon>
        <taxon>Craniata</taxon>
        <taxon>Vertebrata</taxon>
        <taxon>Euteleostomi</taxon>
        <taxon>Actinopterygii</taxon>
        <taxon>Neopterygii</taxon>
        <taxon>Teleostei</taxon>
        <taxon>Anguilliformes</taxon>
        <taxon>Anguillidae</taxon>
        <taxon>Anguilla</taxon>
    </lineage>
</organism>
<dbReference type="EMBL" id="GBXM01048117">
    <property type="protein sequence ID" value="JAH60460.1"/>
    <property type="molecule type" value="Transcribed_RNA"/>
</dbReference>
<reference evidence="2" key="2">
    <citation type="journal article" date="2015" name="Fish Shellfish Immunol.">
        <title>Early steps in the European eel (Anguilla anguilla)-Vibrio vulnificus interaction in the gills: Role of the RtxA13 toxin.</title>
        <authorList>
            <person name="Callol A."/>
            <person name="Pajuelo D."/>
            <person name="Ebbesson L."/>
            <person name="Teles M."/>
            <person name="MacKenzie S."/>
            <person name="Amaro C."/>
        </authorList>
    </citation>
    <scope>NUCLEOTIDE SEQUENCE</scope>
</reference>
<sequence length="24" mass="2713">MNVHATAKILHRSSKYSNQVNGEQ</sequence>
<evidence type="ECO:0000313" key="2">
    <source>
        <dbReference type="EMBL" id="JAH60460.1"/>
    </source>
</evidence>
<reference evidence="2" key="1">
    <citation type="submission" date="2014-11" db="EMBL/GenBank/DDBJ databases">
        <authorList>
            <person name="Amaro Gonzalez C."/>
        </authorList>
    </citation>
    <scope>NUCLEOTIDE SEQUENCE</scope>
</reference>
<feature type="compositionally biased region" description="Polar residues" evidence="1">
    <location>
        <begin position="15"/>
        <end position="24"/>
    </location>
</feature>
<accession>A0A0E9U5M9</accession>
<dbReference type="AlphaFoldDB" id="A0A0E9U5M9"/>
<evidence type="ECO:0000256" key="1">
    <source>
        <dbReference type="SAM" id="MobiDB-lite"/>
    </source>
</evidence>